<keyword evidence="4 7" id="KW-0256">Endoplasmic reticulum</keyword>
<dbReference type="Gene3D" id="1.20.1540.10">
    <property type="entry name" value="Rhomboid-like"/>
    <property type="match status" value="1"/>
</dbReference>
<dbReference type="FunFam" id="1.20.1540.10:FF:000016">
    <property type="entry name" value="Derlin"/>
    <property type="match status" value="1"/>
</dbReference>
<evidence type="ECO:0000256" key="2">
    <source>
        <dbReference type="ARBA" id="ARBA00008917"/>
    </source>
</evidence>
<keyword evidence="6 7" id="KW-0472">Membrane</keyword>
<gene>
    <name evidence="8" type="ORF">SYNPS1DRAFT_14969</name>
</gene>
<comment type="function">
    <text evidence="7">May be involved in the degradation of misfolded endoplasmic reticulum (ER) luminal proteins.</text>
</comment>
<evidence type="ECO:0000256" key="3">
    <source>
        <dbReference type="ARBA" id="ARBA00022692"/>
    </source>
</evidence>
<comment type="subcellular location">
    <subcellularLocation>
        <location evidence="1 7">Endoplasmic reticulum membrane</location>
        <topology evidence="1 7">Multi-pass membrane protein</topology>
    </subcellularLocation>
</comment>
<dbReference type="Proteomes" id="UP000278143">
    <property type="component" value="Unassembled WGS sequence"/>
</dbReference>
<feature type="transmembrane region" description="Helical" evidence="7">
    <location>
        <begin position="56"/>
        <end position="78"/>
    </location>
</feature>
<accession>A0A4P9Z1S2</accession>
<sequence>MAFPLEQWYLEIPPVTRCFITLSSAVTLATQLKLVRWYHLYYTYDLVFRQGEYWRLITNFVYFGPLSLDWFFHMYFMIRYSRMLEEGSFRNRTADYVWMLFFSAVSLLLLAPLTSSPFLGATLAYVLVYVWSRREPWVRLNFLGVLVFRAPFLPWVLLGFSALLGGGFPVGHLMGIAIGHVYYFLEDVWPNEGGHRWLATPSVV</sequence>
<dbReference type="GO" id="GO:0005789">
    <property type="term" value="C:endoplasmic reticulum membrane"/>
    <property type="evidence" value="ECO:0007669"/>
    <property type="project" value="UniProtKB-SubCell"/>
</dbReference>
<dbReference type="InterPro" id="IPR007599">
    <property type="entry name" value="DER1"/>
</dbReference>
<dbReference type="OrthoDB" id="1716531at2759"/>
<dbReference type="GO" id="GO:0033554">
    <property type="term" value="P:cellular response to stress"/>
    <property type="evidence" value="ECO:0007669"/>
    <property type="project" value="UniProtKB-ARBA"/>
</dbReference>
<dbReference type="GO" id="GO:0051603">
    <property type="term" value="P:proteolysis involved in protein catabolic process"/>
    <property type="evidence" value="ECO:0007669"/>
    <property type="project" value="UniProtKB-ARBA"/>
</dbReference>
<feature type="transmembrane region" description="Helical" evidence="7">
    <location>
        <begin position="12"/>
        <end position="35"/>
    </location>
</feature>
<protein>
    <recommendedName>
        <fullName evidence="7">Derlin</fullName>
    </recommendedName>
</protein>
<dbReference type="AlphaFoldDB" id="A0A4P9Z1S2"/>
<feature type="transmembrane region" description="Helical" evidence="7">
    <location>
        <begin position="98"/>
        <end position="131"/>
    </location>
</feature>
<dbReference type="SUPFAM" id="SSF144091">
    <property type="entry name" value="Rhomboid-like"/>
    <property type="match status" value="1"/>
</dbReference>
<comment type="similarity">
    <text evidence="2 7">Belongs to the derlin family.</text>
</comment>
<evidence type="ECO:0000256" key="7">
    <source>
        <dbReference type="RuleBase" id="RU363059"/>
    </source>
</evidence>
<proteinExistence type="inferred from homology"/>
<keyword evidence="9" id="KW-1185">Reference proteome</keyword>
<feature type="transmembrane region" description="Helical" evidence="7">
    <location>
        <begin position="152"/>
        <end position="185"/>
    </location>
</feature>
<dbReference type="EMBL" id="KZ989576">
    <property type="protein sequence ID" value="RKP25912.1"/>
    <property type="molecule type" value="Genomic_DNA"/>
</dbReference>
<dbReference type="PANTHER" id="PTHR11009">
    <property type="entry name" value="DER1-LIKE PROTEIN, DERLIN"/>
    <property type="match status" value="1"/>
</dbReference>
<evidence type="ECO:0000313" key="9">
    <source>
        <dbReference type="Proteomes" id="UP000278143"/>
    </source>
</evidence>
<evidence type="ECO:0000313" key="8">
    <source>
        <dbReference type="EMBL" id="RKP25912.1"/>
    </source>
</evidence>
<dbReference type="Pfam" id="PF04511">
    <property type="entry name" value="DER1"/>
    <property type="match status" value="1"/>
</dbReference>
<evidence type="ECO:0000256" key="5">
    <source>
        <dbReference type="ARBA" id="ARBA00022989"/>
    </source>
</evidence>
<evidence type="ECO:0000256" key="4">
    <source>
        <dbReference type="ARBA" id="ARBA00022824"/>
    </source>
</evidence>
<keyword evidence="5 7" id="KW-1133">Transmembrane helix</keyword>
<name>A0A4P9Z1S2_9FUNG</name>
<evidence type="ECO:0000256" key="1">
    <source>
        <dbReference type="ARBA" id="ARBA00004477"/>
    </source>
</evidence>
<organism evidence="8 9">
    <name type="scientific">Syncephalis pseudoplumigaleata</name>
    <dbReference type="NCBI Taxonomy" id="1712513"/>
    <lineage>
        <taxon>Eukaryota</taxon>
        <taxon>Fungi</taxon>
        <taxon>Fungi incertae sedis</taxon>
        <taxon>Zoopagomycota</taxon>
        <taxon>Zoopagomycotina</taxon>
        <taxon>Zoopagomycetes</taxon>
        <taxon>Zoopagales</taxon>
        <taxon>Piptocephalidaceae</taxon>
        <taxon>Syncephalis</taxon>
    </lineage>
</organism>
<keyword evidence="3 7" id="KW-0812">Transmembrane</keyword>
<reference evidence="9" key="1">
    <citation type="journal article" date="2018" name="Nat. Microbiol.">
        <title>Leveraging single-cell genomics to expand the fungal tree of life.</title>
        <authorList>
            <person name="Ahrendt S.R."/>
            <person name="Quandt C.A."/>
            <person name="Ciobanu D."/>
            <person name="Clum A."/>
            <person name="Salamov A."/>
            <person name="Andreopoulos B."/>
            <person name="Cheng J.F."/>
            <person name="Woyke T."/>
            <person name="Pelin A."/>
            <person name="Henrissat B."/>
            <person name="Reynolds N.K."/>
            <person name="Benny G.L."/>
            <person name="Smith M.E."/>
            <person name="James T.Y."/>
            <person name="Grigoriev I.V."/>
        </authorList>
    </citation>
    <scope>NUCLEOTIDE SEQUENCE [LARGE SCALE GENOMIC DNA]</scope>
    <source>
        <strain evidence="9">Benny S71-1</strain>
    </source>
</reference>
<evidence type="ECO:0000256" key="6">
    <source>
        <dbReference type="ARBA" id="ARBA00023136"/>
    </source>
</evidence>
<dbReference type="InterPro" id="IPR035952">
    <property type="entry name" value="Rhomboid-like_sf"/>
</dbReference>